<accession>A0A8S1QXE8</accession>
<evidence type="ECO:0000313" key="2">
    <source>
        <dbReference type="Proteomes" id="UP000692954"/>
    </source>
</evidence>
<reference evidence="1" key="1">
    <citation type="submission" date="2021-01" db="EMBL/GenBank/DDBJ databases">
        <authorList>
            <consortium name="Genoscope - CEA"/>
            <person name="William W."/>
        </authorList>
    </citation>
    <scope>NUCLEOTIDE SEQUENCE</scope>
</reference>
<evidence type="ECO:0000313" key="1">
    <source>
        <dbReference type="EMBL" id="CAD8119782.1"/>
    </source>
</evidence>
<organism evidence="1 2">
    <name type="scientific">Paramecium sonneborni</name>
    <dbReference type="NCBI Taxonomy" id="65129"/>
    <lineage>
        <taxon>Eukaryota</taxon>
        <taxon>Sar</taxon>
        <taxon>Alveolata</taxon>
        <taxon>Ciliophora</taxon>
        <taxon>Intramacronucleata</taxon>
        <taxon>Oligohymenophorea</taxon>
        <taxon>Peniculida</taxon>
        <taxon>Parameciidae</taxon>
        <taxon>Paramecium</taxon>
    </lineage>
</organism>
<gene>
    <name evidence="1" type="ORF">PSON_ATCC_30995.1.T1220189</name>
</gene>
<keyword evidence="2" id="KW-1185">Reference proteome</keyword>
<name>A0A8S1QXE8_9CILI</name>
<dbReference type="EMBL" id="CAJJDN010000122">
    <property type="protein sequence ID" value="CAD8119782.1"/>
    <property type="molecule type" value="Genomic_DNA"/>
</dbReference>
<sequence length="362" mass="42635">MLKREGFLHLMMEKQSFLIVQGQLILLFKEQKNQFSQSQIFVFKSEYLLNSQDDYQIYQQNNRMRQHKISYELKCLYSQILSVIKIMVRSLIWLSLLIMAYSIQVKVEGCTCEEIQKQDQCDDYQPGELDCEWNIQKKACESHPFLRKCYLINDGELCKNQRDCAWVNNKCVDFTKCTDYKETLDQKCYEINRFCVLQKDDKCGPFECDQLSLDFCVYSYYFFEKWCTLSSDRTKCVPMTTCEQSSFNKDECQINYGSCFWDNNKCRNIKCTDIKIEEDCQLNAFSFDWSIATLCHWDGGKCIEAKQDDLTEENCFRASVYGMRWLDGKCQSCQASPNPDPPTPSYHRILSTIISLIVIVMI</sequence>
<comment type="caution">
    <text evidence="1">The sequence shown here is derived from an EMBL/GenBank/DDBJ whole genome shotgun (WGS) entry which is preliminary data.</text>
</comment>
<protein>
    <submittedName>
        <fullName evidence="1">Uncharacterized protein</fullName>
    </submittedName>
</protein>
<dbReference type="Proteomes" id="UP000692954">
    <property type="component" value="Unassembled WGS sequence"/>
</dbReference>
<proteinExistence type="predicted"/>
<dbReference type="AlphaFoldDB" id="A0A8S1QXE8"/>